<feature type="chain" id="PRO_5046148733" evidence="1">
    <location>
        <begin position="24"/>
        <end position="657"/>
    </location>
</feature>
<gene>
    <name evidence="2" type="ORF">PG996_008110</name>
</gene>
<evidence type="ECO:0000256" key="1">
    <source>
        <dbReference type="SAM" id="SignalP"/>
    </source>
</evidence>
<dbReference type="InterPro" id="IPR008928">
    <property type="entry name" value="6-hairpin_glycosidase_sf"/>
</dbReference>
<keyword evidence="1" id="KW-0732">Signal</keyword>
<protein>
    <submittedName>
        <fullName evidence="2">Uncharacterized protein</fullName>
    </submittedName>
</protein>
<evidence type="ECO:0000313" key="3">
    <source>
        <dbReference type="Proteomes" id="UP001446871"/>
    </source>
</evidence>
<evidence type="ECO:0000313" key="2">
    <source>
        <dbReference type="EMBL" id="KAK8063458.1"/>
    </source>
</evidence>
<dbReference type="Gene3D" id="1.50.10.10">
    <property type="match status" value="1"/>
</dbReference>
<dbReference type="EMBL" id="JAQQWM010000005">
    <property type="protein sequence ID" value="KAK8063458.1"/>
    <property type="molecule type" value="Genomic_DNA"/>
</dbReference>
<sequence length="657" mass="73133">MNVLTWILLSSAVFQSPCVSAGAAPPPPQVAGYLAQVNGRIWKATAASGKSDLVFNFPPSLVFLLDQADGEYVLPSNASHVPLQGYGRGWVLPELSNSSDSAWMITANGSLSVYFEHGQTRVATNASLAFLTQHRARPHADIHGDEFSLTFPGADSLSDALAGFYWGTMLPCVIERTAAAEYPISEGYVVSTLADKYQGTYPDVDHEFQVKGRIASGNSLDLAVVRRMIELDIRLAREDPCQLWRAPCSLQPDGRREYHIRRNSEDGAANANMFLITGNVELVESVWLYVARTKDFEWLRANIPGMEGAMQLVESHIDSLGRLWSDVYYEDQVMKDGRETMSSALASRSFGLLAQLEQLLGRNDSALHYEGVAKVLNDTLAQPLPVGYWDHENNRFVDWVDRSGIVHDHIHLLANILPVMLGATDPAQTSQVTDLVNREMDEFQRFPTFLSARIANYTRSEIGDGGPYDLCAAGRYWCWDAAYWGWRGRGDVLLTQLETVAKMGRSEDYVMGERYDMDYVYYIDGSPWHGAAHYYEYPCVYVWILIAEFLGVRPAIDADLMVAPRLVDPATVELNQSAYQLRYVYGENSFVLTNLASAARTFQLELSALYRQSPLMVQLDATVPEKPLDSAIILVQPGASVTITPMPTPHADELKKL</sequence>
<comment type="caution">
    <text evidence="2">The sequence shown here is derived from an EMBL/GenBank/DDBJ whole genome shotgun (WGS) entry which is preliminary data.</text>
</comment>
<keyword evidence="3" id="KW-1185">Reference proteome</keyword>
<name>A0ABR1UWZ3_9PEZI</name>
<accession>A0ABR1UWZ3</accession>
<organism evidence="2 3">
    <name type="scientific">Apiospora saccharicola</name>
    <dbReference type="NCBI Taxonomy" id="335842"/>
    <lineage>
        <taxon>Eukaryota</taxon>
        <taxon>Fungi</taxon>
        <taxon>Dikarya</taxon>
        <taxon>Ascomycota</taxon>
        <taxon>Pezizomycotina</taxon>
        <taxon>Sordariomycetes</taxon>
        <taxon>Xylariomycetidae</taxon>
        <taxon>Amphisphaeriales</taxon>
        <taxon>Apiosporaceae</taxon>
        <taxon>Apiospora</taxon>
    </lineage>
</organism>
<dbReference type="Proteomes" id="UP001446871">
    <property type="component" value="Unassembled WGS sequence"/>
</dbReference>
<feature type="signal peptide" evidence="1">
    <location>
        <begin position="1"/>
        <end position="23"/>
    </location>
</feature>
<dbReference type="InterPro" id="IPR012341">
    <property type="entry name" value="6hp_glycosidase-like_sf"/>
</dbReference>
<proteinExistence type="predicted"/>
<dbReference type="SUPFAM" id="SSF48208">
    <property type="entry name" value="Six-hairpin glycosidases"/>
    <property type="match status" value="1"/>
</dbReference>
<reference evidence="2 3" key="1">
    <citation type="submission" date="2023-01" db="EMBL/GenBank/DDBJ databases">
        <title>Analysis of 21 Apiospora genomes using comparative genomics revels a genus with tremendous synthesis potential of carbohydrate active enzymes and secondary metabolites.</title>
        <authorList>
            <person name="Sorensen T."/>
        </authorList>
    </citation>
    <scope>NUCLEOTIDE SEQUENCE [LARGE SCALE GENOMIC DNA]</scope>
    <source>
        <strain evidence="2 3">CBS 83171</strain>
    </source>
</reference>